<sequence>MKYKLPKILVSLSFAALAATLSAKPAPTPTWTDASTAAKEHPGFDYLGEYKKGKTALQVVPAEGRFYLSIYRGGLPGAGWDGGRIKHEWVELDAIKARLKGFKKVDRSSRLDFPKAPKGAITLFDGTSVEEWGNGKIKNGLLQAGTKSRRQFKDFKLHLEFMVPYKPELPLSHPDRGNSGVFALGAYEVQVADTFGLDESPEAWKDIKQIKKPNTWCGSVYGLNTQNVNMCLPPLSWQSLDIEFTAARFEGEKKISSARISVWQNGVLIHDDFVLPSGTGGGPRGPRPEVAQGPILIQNHHNPTQYRNIWVIEK</sequence>
<gene>
    <name evidence="3" type="ORF">JIN87_03895</name>
</gene>
<dbReference type="Proteomes" id="UP000617628">
    <property type="component" value="Unassembled WGS sequence"/>
</dbReference>
<dbReference type="Gene3D" id="2.60.120.560">
    <property type="entry name" value="Exo-inulinase, domain 1"/>
    <property type="match status" value="1"/>
</dbReference>
<comment type="caution">
    <text evidence="3">The sequence shown here is derived from an EMBL/GenBank/DDBJ whole genome shotgun (WGS) entry which is preliminary data.</text>
</comment>
<organism evidence="3 4">
    <name type="scientific">Pelagicoccus mobilis</name>
    <dbReference type="NCBI Taxonomy" id="415221"/>
    <lineage>
        <taxon>Bacteria</taxon>
        <taxon>Pseudomonadati</taxon>
        <taxon>Verrucomicrobiota</taxon>
        <taxon>Opitutia</taxon>
        <taxon>Puniceicoccales</taxon>
        <taxon>Pelagicoccaceae</taxon>
        <taxon>Pelagicoccus</taxon>
    </lineage>
</organism>
<feature type="domain" description="3-keto-alpha-glucoside-1,2-lyase/3-keto-2-hydroxy-glucal hydratase" evidence="2">
    <location>
        <begin position="119"/>
        <end position="311"/>
    </location>
</feature>
<dbReference type="InterPro" id="IPR010496">
    <property type="entry name" value="AL/BT2_dom"/>
</dbReference>
<dbReference type="GO" id="GO:0016787">
    <property type="term" value="F:hydrolase activity"/>
    <property type="evidence" value="ECO:0007669"/>
    <property type="project" value="InterPro"/>
</dbReference>
<feature type="chain" id="PRO_5037527515" evidence="1">
    <location>
        <begin position="19"/>
        <end position="314"/>
    </location>
</feature>
<dbReference type="PANTHER" id="PTHR33546:SF1">
    <property type="entry name" value="LARGE, MULTIFUNCTIONAL SECRETED PROTEIN"/>
    <property type="match status" value="1"/>
</dbReference>
<reference evidence="3" key="1">
    <citation type="submission" date="2021-01" db="EMBL/GenBank/DDBJ databases">
        <title>Modified the classification status of verrucomicrobia.</title>
        <authorList>
            <person name="Feng X."/>
        </authorList>
    </citation>
    <scope>NUCLEOTIDE SEQUENCE</scope>
    <source>
        <strain evidence="3">KCTC 13126</strain>
    </source>
</reference>
<name>A0A934RX47_9BACT</name>
<dbReference type="EMBL" id="JAENIL010000005">
    <property type="protein sequence ID" value="MBK1875997.1"/>
    <property type="molecule type" value="Genomic_DNA"/>
</dbReference>
<keyword evidence="1" id="KW-0732">Signal</keyword>
<dbReference type="Pfam" id="PF06439">
    <property type="entry name" value="3keto-disac_hyd"/>
    <property type="match status" value="1"/>
</dbReference>
<proteinExistence type="predicted"/>
<dbReference type="PANTHER" id="PTHR33546">
    <property type="entry name" value="LARGE, MULTIFUNCTIONAL SECRETED PROTEIN-RELATED"/>
    <property type="match status" value="1"/>
</dbReference>
<keyword evidence="4" id="KW-1185">Reference proteome</keyword>
<evidence type="ECO:0000259" key="2">
    <source>
        <dbReference type="Pfam" id="PF06439"/>
    </source>
</evidence>
<dbReference type="RefSeq" id="WP_200354213.1">
    <property type="nucleotide sequence ID" value="NZ_JAENIL010000005.1"/>
</dbReference>
<evidence type="ECO:0000256" key="1">
    <source>
        <dbReference type="SAM" id="SignalP"/>
    </source>
</evidence>
<protein>
    <submittedName>
        <fullName evidence="3">DUF1080 domain-containing protein</fullName>
    </submittedName>
</protein>
<accession>A0A934RX47</accession>
<evidence type="ECO:0000313" key="3">
    <source>
        <dbReference type="EMBL" id="MBK1875997.1"/>
    </source>
</evidence>
<evidence type="ECO:0000313" key="4">
    <source>
        <dbReference type="Proteomes" id="UP000617628"/>
    </source>
</evidence>
<dbReference type="AlphaFoldDB" id="A0A934RX47"/>
<feature type="signal peptide" evidence="1">
    <location>
        <begin position="1"/>
        <end position="18"/>
    </location>
</feature>